<protein>
    <submittedName>
        <fullName evidence="6">MurR/RpiR family transcriptional regulator</fullName>
    </submittedName>
</protein>
<reference evidence="6 7" key="1">
    <citation type="submission" date="2023-06" db="EMBL/GenBank/DDBJ databases">
        <title>Antibody response to the Sneathia vaginalis cytopathogenic toxin A during pregnancy.</title>
        <authorList>
            <person name="Mccoy Z.T."/>
            <person name="Serrano M.G."/>
            <person name="Spaine K."/>
            <person name="Edwards D.J."/>
            <person name="Buck G.A."/>
            <person name="Jefferson K."/>
        </authorList>
    </citation>
    <scope>NUCLEOTIDE SEQUENCE [LARGE SCALE GENOMIC DNA]</scope>
    <source>
        <strain evidence="6 7">CCUG 42621</strain>
    </source>
</reference>
<sequence>MSLLIKIRESKNFTENENVVAKYIFENYRKIYEMTVKNISENTFTSIACVTRMCKKLGLSGFYEFKMKLIEEISLFEKEKVVFKSTDIDKNNDTNKIIEKLNNLSIESLKETKLLQNVELIEKVSKLIKDKGVLDFYGMGASYIVCIDAQYKFMRAGKVTTAFEATDRQYVQACNSDDNHLAILISYSGMTKEIIKIAEILNKKGIETVSITKYTENTVANLCKYNLYVTSKESLKRSAAIYSRISMLNMIDVLYLKFSNDNYEEVKKKIIENSIEKEK</sequence>
<evidence type="ECO:0000259" key="5">
    <source>
        <dbReference type="PROSITE" id="PS51464"/>
    </source>
</evidence>
<accession>A0ABT7HJ18</accession>
<dbReference type="Gene3D" id="3.40.50.10490">
    <property type="entry name" value="Glucose-6-phosphate isomerase like protein, domain 1"/>
    <property type="match status" value="1"/>
</dbReference>
<dbReference type="Proteomes" id="UP001225134">
    <property type="component" value="Unassembled WGS sequence"/>
</dbReference>
<dbReference type="Gene3D" id="1.10.10.10">
    <property type="entry name" value="Winged helix-like DNA-binding domain superfamily/Winged helix DNA-binding domain"/>
    <property type="match status" value="1"/>
</dbReference>
<dbReference type="InterPro" id="IPR001347">
    <property type="entry name" value="SIS_dom"/>
</dbReference>
<dbReference type="Pfam" id="PF01380">
    <property type="entry name" value="SIS"/>
    <property type="match status" value="1"/>
</dbReference>
<dbReference type="EMBL" id="JASSPP010000003">
    <property type="protein sequence ID" value="MDK9580488.1"/>
    <property type="molecule type" value="Genomic_DNA"/>
</dbReference>
<evidence type="ECO:0000313" key="6">
    <source>
        <dbReference type="EMBL" id="MDK9580488.1"/>
    </source>
</evidence>
<evidence type="ECO:0000259" key="4">
    <source>
        <dbReference type="PROSITE" id="PS51071"/>
    </source>
</evidence>
<dbReference type="PANTHER" id="PTHR30514">
    <property type="entry name" value="GLUCOKINASE"/>
    <property type="match status" value="1"/>
</dbReference>
<keyword evidence="2" id="KW-0238">DNA-binding</keyword>
<dbReference type="PROSITE" id="PS51071">
    <property type="entry name" value="HTH_RPIR"/>
    <property type="match status" value="1"/>
</dbReference>
<dbReference type="InterPro" id="IPR046348">
    <property type="entry name" value="SIS_dom_sf"/>
</dbReference>
<dbReference type="Pfam" id="PF01418">
    <property type="entry name" value="HTH_6"/>
    <property type="match status" value="1"/>
</dbReference>
<dbReference type="SUPFAM" id="SSF53697">
    <property type="entry name" value="SIS domain"/>
    <property type="match status" value="1"/>
</dbReference>
<name>A0ABT7HJ18_9FUSO</name>
<dbReference type="PANTHER" id="PTHR30514:SF1">
    <property type="entry name" value="HTH-TYPE TRANSCRIPTIONAL REGULATOR HEXR-RELATED"/>
    <property type="match status" value="1"/>
</dbReference>
<dbReference type="InterPro" id="IPR000281">
    <property type="entry name" value="HTH_RpiR"/>
</dbReference>
<dbReference type="SUPFAM" id="SSF46689">
    <property type="entry name" value="Homeodomain-like"/>
    <property type="match status" value="1"/>
</dbReference>
<comment type="caution">
    <text evidence="6">The sequence shown here is derived from an EMBL/GenBank/DDBJ whole genome shotgun (WGS) entry which is preliminary data.</text>
</comment>
<evidence type="ECO:0000313" key="7">
    <source>
        <dbReference type="Proteomes" id="UP001225134"/>
    </source>
</evidence>
<evidence type="ECO:0000256" key="1">
    <source>
        <dbReference type="ARBA" id="ARBA00023015"/>
    </source>
</evidence>
<proteinExistence type="predicted"/>
<dbReference type="CDD" id="cd05013">
    <property type="entry name" value="SIS_RpiR"/>
    <property type="match status" value="1"/>
</dbReference>
<dbReference type="RefSeq" id="WP_066728333.1">
    <property type="nucleotide sequence ID" value="NZ_CAMYDT010000001.1"/>
</dbReference>
<keyword evidence="1" id="KW-0805">Transcription regulation</keyword>
<dbReference type="InterPro" id="IPR047640">
    <property type="entry name" value="RpiR-like"/>
</dbReference>
<dbReference type="InterPro" id="IPR036388">
    <property type="entry name" value="WH-like_DNA-bd_sf"/>
</dbReference>
<dbReference type="PROSITE" id="PS51464">
    <property type="entry name" value="SIS"/>
    <property type="match status" value="1"/>
</dbReference>
<keyword evidence="7" id="KW-1185">Reference proteome</keyword>
<feature type="domain" description="SIS" evidence="5">
    <location>
        <begin position="124"/>
        <end position="264"/>
    </location>
</feature>
<keyword evidence="3" id="KW-0804">Transcription</keyword>
<evidence type="ECO:0000256" key="2">
    <source>
        <dbReference type="ARBA" id="ARBA00023125"/>
    </source>
</evidence>
<dbReference type="InterPro" id="IPR035472">
    <property type="entry name" value="RpiR-like_SIS"/>
</dbReference>
<evidence type="ECO:0000256" key="3">
    <source>
        <dbReference type="ARBA" id="ARBA00023163"/>
    </source>
</evidence>
<organism evidence="6 7">
    <name type="scientific">Sneathia sanguinegens</name>
    <dbReference type="NCBI Taxonomy" id="40543"/>
    <lineage>
        <taxon>Bacteria</taxon>
        <taxon>Fusobacteriati</taxon>
        <taxon>Fusobacteriota</taxon>
        <taxon>Fusobacteriia</taxon>
        <taxon>Fusobacteriales</taxon>
        <taxon>Leptotrichiaceae</taxon>
        <taxon>Sneathia</taxon>
    </lineage>
</organism>
<feature type="domain" description="HTH rpiR-type" evidence="4">
    <location>
        <begin position="1"/>
        <end position="76"/>
    </location>
</feature>
<gene>
    <name evidence="6" type="ORF">QQA45_03030</name>
</gene>
<dbReference type="InterPro" id="IPR009057">
    <property type="entry name" value="Homeodomain-like_sf"/>
</dbReference>